<feature type="domain" description="Alkaline phosphatase-like protein PglZ N-terminal" evidence="2">
    <location>
        <begin position="14"/>
        <end position="103"/>
    </location>
</feature>
<reference evidence="4" key="2">
    <citation type="submission" date="2023-01" db="EMBL/GenBank/DDBJ databases">
        <authorList>
            <person name="Sun Q."/>
            <person name="Evtushenko L."/>
        </authorList>
    </citation>
    <scope>NUCLEOTIDE SEQUENCE</scope>
    <source>
        <strain evidence="4">VKM Ac-2007</strain>
    </source>
</reference>
<dbReference type="InterPro" id="IPR058880">
    <property type="entry name" value="PglZ_N"/>
</dbReference>
<accession>A0A9W6HY82</accession>
<evidence type="ECO:0000259" key="2">
    <source>
        <dbReference type="Pfam" id="PF25862"/>
    </source>
</evidence>
<dbReference type="Pfam" id="PF25861">
    <property type="entry name" value="PglZ_2nd"/>
    <property type="match status" value="1"/>
</dbReference>
<reference evidence="4" key="1">
    <citation type="journal article" date="2014" name="Int. J. Syst. Evol. Microbiol.">
        <title>Complete genome sequence of Corynebacterium casei LMG S-19264T (=DSM 44701T), isolated from a smear-ripened cheese.</title>
        <authorList>
            <consortium name="US DOE Joint Genome Institute (JGI-PGF)"/>
            <person name="Walter F."/>
            <person name="Albersmeier A."/>
            <person name="Kalinowski J."/>
            <person name="Ruckert C."/>
        </authorList>
    </citation>
    <scope>NUCLEOTIDE SEQUENCE</scope>
    <source>
        <strain evidence="4">VKM Ac-2007</strain>
    </source>
</reference>
<keyword evidence="5" id="KW-1185">Reference proteome</keyword>
<dbReference type="NCBIfam" id="NF033446">
    <property type="entry name" value="BREX_PglZ_2"/>
    <property type="match status" value="1"/>
</dbReference>
<proteinExistence type="predicted"/>
<evidence type="ECO:0000259" key="3">
    <source>
        <dbReference type="Pfam" id="PF25863"/>
    </source>
</evidence>
<feature type="domain" description="Alkaline phosphatase-like protein PglZ second" evidence="1">
    <location>
        <begin position="170"/>
        <end position="316"/>
    </location>
</feature>
<dbReference type="EMBL" id="BSEV01000002">
    <property type="protein sequence ID" value="GLK08223.1"/>
    <property type="molecule type" value="Genomic_DNA"/>
</dbReference>
<dbReference type="InterPro" id="IPR058881">
    <property type="entry name" value="PglZ_2nd"/>
</dbReference>
<evidence type="ECO:0000313" key="5">
    <source>
        <dbReference type="Proteomes" id="UP001143474"/>
    </source>
</evidence>
<evidence type="ECO:0008006" key="6">
    <source>
        <dbReference type="Google" id="ProtNLM"/>
    </source>
</evidence>
<dbReference type="Pfam" id="PF25863">
    <property type="entry name" value="PglZ_C"/>
    <property type="match status" value="1"/>
</dbReference>
<dbReference type="InterPro" id="IPR058882">
    <property type="entry name" value="PglZ_C"/>
</dbReference>
<dbReference type="Pfam" id="PF08665">
    <property type="entry name" value="PglZ"/>
    <property type="match status" value="1"/>
</dbReference>
<dbReference type="Pfam" id="PF25862">
    <property type="entry name" value="PglZ_1st"/>
    <property type="match status" value="1"/>
</dbReference>
<comment type="caution">
    <text evidence="4">The sequence shown here is derived from an EMBL/GenBank/DDBJ whole genome shotgun (WGS) entry which is preliminary data.</text>
</comment>
<gene>
    <name evidence="4" type="ORF">GCM10017600_16280</name>
</gene>
<dbReference type="AlphaFoldDB" id="A0A9W6HY82"/>
<feature type="domain" description="Alkaline phosphatase-like protein PglZ C-terminal" evidence="3">
    <location>
        <begin position="769"/>
        <end position="867"/>
    </location>
</feature>
<evidence type="ECO:0000313" key="4">
    <source>
        <dbReference type="EMBL" id="GLK08223.1"/>
    </source>
</evidence>
<name>A0A9W6HY82_9ACTN</name>
<sequence>MGIPTLQLPQASRAVIEQAVRRAVARQDHERIIALRAAPEWRDEPLVEVDGHRVEVRACGTVLAVLDAVTSRSGDGYLVVLTPCEDLGDSLFARIAEHELRPVNRFDLVREAFGARLVDPRLSARDRVWLVEALIDAQPPGGWPKLGGGVLTLETAVRTLASARFDGEMDAATLLAWTGKASSVARFEALADAERAGLQEWLESEVGPVASAVFRLVANDHAVDAVPLGLVTAVVFSDRAVRKQAAVQARVRIEERFFGGSGLSAQTVQRFSETAESLWTRWLGTPETAHQAAEVAARAERILAEIQAESLAELSDALSLGFDIRLGALAEPLAARNLPEAEKALDLVRKHQMASGRAEETRAAEMAVRLARWLATPMETPATLDALATAHLREWSWVDRAVAAVWQADTARVPRLKEAYGALYEDARARRTKLDEVFGRRLAAWTEHGSDTASLVLAENLLERVVRPLSAPVVVVLDGMSAAVAGELADGILTRWNWVEIGRRTDGREPAIAVIPSITRFSRTSLLCGRLREGTQHEETPGFRAAWPGRRSALFHKGNLPGDAGAKLGDDVLATIADSSTVVGVVLNAVDDSLGKGPTDGRDSWTLDGVAYLREVLAAAWLAGRSVVLTSDHGHVLQREAPARAEKSDAARYRTGTAGDGEILLRGPRVLAGGGEVVAPWDESVRYTAKQAGYHGGISPAEMVIPILVFVPGERHCPSGWQLFDPAQHAPAWWNGPVPVAEAPLRATVRKPKGSKEEEGLFSVAEAAGDSLGLRVTGSAAFEEQRGFVRNAPASEQIARLIDGLAAVGGRLPVIEAAALVEQPPARMRGYVSQASRLLNLEGYGVLTLTDGDRTVALDVKLLRQHFLGEIG</sequence>
<dbReference type="RefSeq" id="WP_271216729.1">
    <property type="nucleotide sequence ID" value="NZ_BAAAVD010000044.1"/>
</dbReference>
<organism evidence="4 5">
    <name type="scientific">Streptosporangium carneum</name>
    <dbReference type="NCBI Taxonomy" id="47481"/>
    <lineage>
        <taxon>Bacteria</taxon>
        <taxon>Bacillati</taxon>
        <taxon>Actinomycetota</taxon>
        <taxon>Actinomycetes</taxon>
        <taxon>Streptosporangiales</taxon>
        <taxon>Streptosporangiaceae</taxon>
        <taxon>Streptosporangium</taxon>
    </lineage>
</organism>
<dbReference type="InterPro" id="IPR047992">
    <property type="entry name" value="BREX_PglZ"/>
</dbReference>
<evidence type="ECO:0000259" key="1">
    <source>
        <dbReference type="Pfam" id="PF25861"/>
    </source>
</evidence>
<dbReference type="SUPFAM" id="SSF53649">
    <property type="entry name" value="Alkaline phosphatase-like"/>
    <property type="match status" value="1"/>
</dbReference>
<dbReference type="InterPro" id="IPR017850">
    <property type="entry name" value="Alkaline_phosphatase_core_sf"/>
</dbReference>
<protein>
    <recommendedName>
        <fullName evidence="6">BREX-2 system phosphatase PglZ</fullName>
    </recommendedName>
</protein>
<dbReference type="Proteomes" id="UP001143474">
    <property type="component" value="Unassembled WGS sequence"/>
</dbReference>